<reference evidence="14" key="1">
    <citation type="submission" date="2020-11" db="EMBL/GenBank/DDBJ databases">
        <authorList>
            <person name="Tran Van P."/>
        </authorList>
    </citation>
    <scope>NUCLEOTIDE SEQUENCE</scope>
</reference>
<dbReference type="PANTHER" id="PTHR42643">
    <property type="entry name" value="IONOTROPIC RECEPTOR 20A-RELATED"/>
    <property type="match status" value="1"/>
</dbReference>
<feature type="transmembrane region" description="Helical" evidence="12">
    <location>
        <begin position="420"/>
        <end position="441"/>
    </location>
</feature>
<gene>
    <name evidence="14" type="ORF">DSTB1V02_LOCUS11243</name>
</gene>
<dbReference type="GO" id="GO:0005886">
    <property type="term" value="C:plasma membrane"/>
    <property type="evidence" value="ECO:0007669"/>
    <property type="project" value="UniProtKB-SubCell"/>
</dbReference>
<comment type="subcellular location">
    <subcellularLocation>
        <location evidence="1">Cell membrane</location>
        <topology evidence="1">Multi-pass membrane protein</topology>
    </subcellularLocation>
</comment>
<keyword evidence="10" id="KW-1071">Ligand-gated ion channel</keyword>
<evidence type="ECO:0000259" key="13">
    <source>
        <dbReference type="Pfam" id="PF10613"/>
    </source>
</evidence>
<keyword evidence="2" id="KW-0813">Transport</keyword>
<evidence type="ECO:0000313" key="15">
    <source>
        <dbReference type="Proteomes" id="UP000677054"/>
    </source>
</evidence>
<keyword evidence="9" id="KW-0325">Glycoprotein</keyword>
<evidence type="ECO:0000256" key="9">
    <source>
        <dbReference type="ARBA" id="ARBA00023180"/>
    </source>
</evidence>
<evidence type="ECO:0000256" key="7">
    <source>
        <dbReference type="ARBA" id="ARBA00023136"/>
    </source>
</evidence>
<dbReference type="InterPro" id="IPR052192">
    <property type="entry name" value="Insect_Ionotropic_Sensory_Rcpt"/>
</dbReference>
<name>A0A7R9FQU3_9CRUS</name>
<accession>A0A7R9FQU3</accession>
<feature type="transmembrane region" description="Helical" evidence="12">
    <location>
        <begin position="363"/>
        <end position="382"/>
    </location>
</feature>
<dbReference type="Pfam" id="PF10613">
    <property type="entry name" value="Lig_chan-Glu_bd"/>
    <property type="match status" value="1"/>
</dbReference>
<dbReference type="SUPFAM" id="SSF53850">
    <property type="entry name" value="Periplasmic binding protein-like II"/>
    <property type="match status" value="1"/>
</dbReference>
<keyword evidence="6" id="KW-0406">Ion transport</keyword>
<evidence type="ECO:0000256" key="11">
    <source>
        <dbReference type="ARBA" id="ARBA00023303"/>
    </source>
</evidence>
<evidence type="ECO:0000256" key="5">
    <source>
        <dbReference type="ARBA" id="ARBA00022989"/>
    </source>
</evidence>
<sequence length="646" mass="73405">MHQTLWKKIMTGVGSRFAPFPLACHPNVQFRVLVTIGLVFLPLTAGEFSFPPVSDRGFEWMSITEEAVRILLAPLAGRCDLHFVVDGESVVESVAVGRFRVLLPEFGVDDQSFYRVMHIMDEGVGLRFRKRKCTAFVAFVYGNSAMKLFYIRNLIAKTDSMRLLLLTNESQTFLSAFRHIKGVGILDTEGLLFHYHRLPSFTWRTKDLKAPGAAKHLSRLQSDFLKDFKIRDLGSATLTTSSLSFYFPFTSWTTLENGTQIQTGLEHRILRELQKHLGFHLEHRLPLDGTWGGISPNGTYIDGIVGDVFYGRADVAFADLYFIYDRSQALDMIVYDYECTVIAVPWPDLPSWLTLIYIFEYRVWIVLGFVFFVVIVANRFVLCRASEFGAKPLSTLEVIAVLHTRQIPKNFNVYSASTKVFITVVSFFALILSINYTSGQLSQFTVIKKMRPISSFEELASSRFPVLRSGMLDISLNNEAGKRFQALNSWGLKQYPMPDEALAYVARGDSAYFDSGTVLKLYQFLKFTDSRGRSPVFIPEECVQGYLVGFVIPRHAYFKDLLKRAISGLQEGSLIPQWWKELLEEERKAKLEEIEITQEAAKPPRTLKLMQLACAFMSLLCGYAFSLLAFIFEILLAKMKKGNALH</sequence>
<keyword evidence="3" id="KW-1003">Cell membrane</keyword>
<organism evidence="14">
    <name type="scientific">Darwinula stevensoni</name>
    <dbReference type="NCBI Taxonomy" id="69355"/>
    <lineage>
        <taxon>Eukaryota</taxon>
        <taxon>Metazoa</taxon>
        <taxon>Ecdysozoa</taxon>
        <taxon>Arthropoda</taxon>
        <taxon>Crustacea</taxon>
        <taxon>Oligostraca</taxon>
        <taxon>Ostracoda</taxon>
        <taxon>Podocopa</taxon>
        <taxon>Podocopida</taxon>
        <taxon>Darwinulocopina</taxon>
        <taxon>Darwinuloidea</taxon>
        <taxon>Darwinulidae</taxon>
        <taxon>Darwinula</taxon>
    </lineage>
</organism>
<dbReference type="Gene3D" id="3.40.190.10">
    <property type="entry name" value="Periplasmic binding protein-like II"/>
    <property type="match status" value="1"/>
</dbReference>
<keyword evidence="4 12" id="KW-0812">Transmembrane</keyword>
<protein>
    <recommendedName>
        <fullName evidence="13">Ionotropic glutamate receptor L-glutamate and glycine-binding domain-containing protein</fullName>
    </recommendedName>
</protein>
<evidence type="ECO:0000256" key="1">
    <source>
        <dbReference type="ARBA" id="ARBA00004651"/>
    </source>
</evidence>
<dbReference type="InterPro" id="IPR019594">
    <property type="entry name" value="Glu/Gly-bd"/>
</dbReference>
<dbReference type="EMBL" id="CAJPEV010003577">
    <property type="protein sequence ID" value="CAG0900062.1"/>
    <property type="molecule type" value="Genomic_DNA"/>
</dbReference>
<evidence type="ECO:0000313" key="14">
    <source>
        <dbReference type="EMBL" id="CAD7251477.1"/>
    </source>
</evidence>
<evidence type="ECO:0000256" key="12">
    <source>
        <dbReference type="SAM" id="Phobius"/>
    </source>
</evidence>
<feature type="transmembrane region" description="Helical" evidence="12">
    <location>
        <begin position="612"/>
        <end position="636"/>
    </location>
</feature>
<keyword evidence="5 12" id="KW-1133">Transmembrane helix</keyword>
<dbReference type="EMBL" id="LR903094">
    <property type="protein sequence ID" value="CAD7251477.1"/>
    <property type="molecule type" value="Genomic_DNA"/>
</dbReference>
<proteinExistence type="predicted"/>
<dbReference type="Proteomes" id="UP000677054">
    <property type="component" value="Unassembled WGS sequence"/>
</dbReference>
<evidence type="ECO:0000256" key="6">
    <source>
        <dbReference type="ARBA" id="ARBA00023065"/>
    </source>
</evidence>
<dbReference type="GO" id="GO:0015276">
    <property type="term" value="F:ligand-gated monoatomic ion channel activity"/>
    <property type="evidence" value="ECO:0007669"/>
    <property type="project" value="InterPro"/>
</dbReference>
<evidence type="ECO:0000256" key="3">
    <source>
        <dbReference type="ARBA" id="ARBA00022475"/>
    </source>
</evidence>
<dbReference type="OrthoDB" id="6380517at2759"/>
<keyword evidence="11" id="KW-0407">Ion channel</keyword>
<keyword evidence="15" id="KW-1185">Reference proteome</keyword>
<feature type="domain" description="Ionotropic glutamate receptor L-glutamate and glycine-binding" evidence="13">
    <location>
        <begin position="255"/>
        <end position="332"/>
    </location>
</feature>
<dbReference type="AlphaFoldDB" id="A0A7R9FQU3"/>
<evidence type="ECO:0000256" key="10">
    <source>
        <dbReference type="ARBA" id="ARBA00023286"/>
    </source>
</evidence>
<evidence type="ECO:0000256" key="4">
    <source>
        <dbReference type="ARBA" id="ARBA00022692"/>
    </source>
</evidence>
<dbReference type="PANTHER" id="PTHR42643:SF24">
    <property type="entry name" value="IONOTROPIC RECEPTOR 60A"/>
    <property type="match status" value="1"/>
</dbReference>
<evidence type="ECO:0000256" key="2">
    <source>
        <dbReference type="ARBA" id="ARBA00022448"/>
    </source>
</evidence>
<keyword evidence="7 12" id="KW-0472">Membrane</keyword>
<keyword evidence="8" id="KW-0675">Receptor</keyword>
<evidence type="ECO:0000256" key="8">
    <source>
        <dbReference type="ARBA" id="ARBA00023170"/>
    </source>
</evidence>